<name>A0A060UTG5_9PROT</name>
<protein>
    <submittedName>
        <fullName evidence="1">Uncharacterized protein</fullName>
    </submittedName>
</protein>
<comment type="caution">
    <text evidence="1">The sequence shown here is derived from an EMBL/GenBank/DDBJ whole genome shotgun (WGS) entry which is preliminary data.</text>
</comment>
<sequence length="99" mass="10931">MFSLLQEPSTNSVRHPVDGISNTAEKIKKIPGLKKHHVLSDNYLVRPAKVVDVEQSCSAGISRSRAPITVTSLTNDPGRKDPCRPYHYLIASPPIRQSI</sequence>
<reference evidence="1" key="2">
    <citation type="submission" date="2014-07" db="EMBL/GenBank/DDBJ databases">
        <title>Initial genome analysis of the psychrotolerant acidophile Acidithiobacillus ferrivorans CF27: insights into iron and sulfur oxidation pathways and into biofilm formation.</title>
        <authorList>
            <person name="Talla E."/>
            <person name="Hedrich S."/>
            <person name="Mangenot S."/>
            <person name="Ji B."/>
            <person name="Johnson D.B."/>
            <person name="Barbe V."/>
            <person name="Bonnefoy V."/>
        </authorList>
    </citation>
    <scope>NUCLEOTIDE SEQUENCE [LARGE SCALE GENOMIC DNA]</scope>
    <source>
        <strain evidence="1">CF27</strain>
    </source>
</reference>
<dbReference type="AlphaFoldDB" id="A0A060UTG5"/>
<dbReference type="EMBL" id="CCCS020000054">
    <property type="protein sequence ID" value="CDQ11705.1"/>
    <property type="molecule type" value="Genomic_DNA"/>
</dbReference>
<proteinExistence type="predicted"/>
<gene>
    <name evidence="1" type="ORF">AFERRI_580038</name>
</gene>
<reference evidence="1" key="1">
    <citation type="submission" date="2014-03" db="EMBL/GenBank/DDBJ databases">
        <authorList>
            <person name="Genoscope - CEA"/>
        </authorList>
    </citation>
    <scope>NUCLEOTIDE SEQUENCE [LARGE SCALE GENOMIC DNA]</scope>
    <source>
        <strain evidence="1">CF27</strain>
    </source>
</reference>
<organism evidence="1">
    <name type="scientific">Acidithiobacillus ferrivorans</name>
    <dbReference type="NCBI Taxonomy" id="160808"/>
    <lineage>
        <taxon>Bacteria</taxon>
        <taxon>Pseudomonadati</taxon>
        <taxon>Pseudomonadota</taxon>
        <taxon>Acidithiobacillia</taxon>
        <taxon>Acidithiobacillales</taxon>
        <taxon>Acidithiobacillaceae</taxon>
        <taxon>Acidithiobacillus</taxon>
    </lineage>
</organism>
<accession>A0A060UTG5</accession>
<evidence type="ECO:0000313" key="1">
    <source>
        <dbReference type="EMBL" id="CDQ11705.1"/>
    </source>
</evidence>